<keyword evidence="5" id="KW-1185">Reference proteome</keyword>
<dbReference type="AlphaFoldDB" id="A0A0M2KE62"/>
<evidence type="ECO:0000256" key="1">
    <source>
        <dbReference type="ARBA" id="ARBA00023015"/>
    </source>
</evidence>
<reference evidence="4" key="1">
    <citation type="submission" date="2015-01" db="EMBL/GenBank/DDBJ databases">
        <title>Erwinia tracheiphila.</title>
        <authorList>
            <person name="Shapiro L.R."/>
        </authorList>
    </citation>
    <scope>NUCLEOTIDE SEQUENCE [LARGE SCALE GENOMIC DNA]</scope>
    <source>
        <strain evidence="4">BuffGH</strain>
    </source>
</reference>
<protein>
    <recommendedName>
        <fullName evidence="6">Antitermination protein</fullName>
    </recommendedName>
</protein>
<name>A0A0M2KE62_9GAMM</name>
<dbReference type="InterPro" id="IPR003222">
    <property type="entry name" value="Antitermntn"/>
</dbReference>
<evidence type="ECO:0000313" key="5">
    <source>
        <dbReference type="Proteomes" id="UP000033924"/>
    </source>
</evidence>
<gene>
    <name evidence="4" type="ORF">SY86_09450</name>
</gene>
<dbReference type="Gene3D" id="1.10.274.110">
    <property type="match status" value="1"/>
</dbReference>
<dbReference type="Proteomes" id="UP000033924">
    <property type="component" value="Unassembled WGS sequence"/>
</dbReference>
<accession>A0A0M2KE62</accession>
<dbReference type="EMBL" id="JXNU01000003">
    <property type="protein sequence ID" value="KKF35602.1"/>
    <property type="molecule type" value="Genomic_DNA"/>
</dbReference>
<keyword evidence="2" id="KW-0238">DNA-binding</keyword>
<sequence>MKLETAVKYFSPNSQMVTDSSRTTSSVSLIGTNLMGAIGYCQSKAEFGVSAFLAKTGCNGTGRMRDLAESARQGAPVDRECDRCSGRCFKRLPASRSVTLLLPELTQSSWSRNWKLFFEMLVTRCEIKENYADSVFRGMTR</sequence>
<evidence type="ECO:0008006" key="6">
    <source>
        <dbReference type="Google" id="ProtNLM"/>
    </source>
</evidence>
<dbReference type="RefSeq" id="WP_016192137.1">
    <property type="nucleotide sequence ID" value="NZ_CP089932.1"/>
</dbReference>
<evidence type="ECO:0000313" key="4">
    <source>
        <dbReference type="EMBL" id="KKF35602.1"/>
    </source>
</evidence>
<keyword evidence="1" id="KW-0805">Transcription regulation</keyword>
<evidence type="ECO:0000256" key="3">
    <source>
        <dbReference type="ARBA" id="ARBA00023163"/>
    </source>
</evidence>
<dbReference type="InterPro" id="IPR038500">
    <property type="entry name" value="Antitermination_sf"/>
</dbReference>
<dbReference type="GO" id="GO:0003677">
    <property type="term" value="F:DNA binding"/>
    <property type="evidence" value="ECO:0007669"/>
    <property type="project" value="UniProtKB-KW"/>
</dbReference>
<comment type="caution">
    <text evidence="4">The sequence shown here is derived from an EMBL/GenBank/DDBJ whole genome shotgun (WGS) entry which is preliminary data.</text>
</comment>
<keyword evidence="3" id="KW-0804">Transcription</keyword>
<dbReference type="STRING" id="65700.SY86_09450"/>
<dbReference type="GO" id="GO:0006355">
    <property type="term" value="P:regulation of DNA-templated transcription"/>
    <property type="evidence" value="ECO:0007669"/>
    <property type="project" value="InterPro"/>
</dbReference>
<organism evidence="4 5">
    <name type="scientific">Erwinia tracheiphila</name>
    <dbReference type="NCBI Taxonomy" id="65700"/>
    <lineage>
        <taxon>Bacteria</taxon>
        <taxon>Pseudomonadati</taxon>
        <taxon>Pseudomonadota</taxon>
        <taxon>Gammaproteobacteria</taxon>
        <taxon>Enterobacterales</taxon>
        <taxon>Erwiniaceae</taxon>
        <taxon>Erwinia</taxon>
    </lineage>
</organism>
<proteinExistence type="predicted"/>
<dbReference type="PATRIC" id="fig|65700.7.peg.2385"/>
<evidence type="ECO:0000256" key="2">
    <source>
        <dbReference type="ARBA" id="ARBA00023125"/>
    </source>
</evidence>
<dbReference type="Pfam" id="PF03589">
    <property type="entry name" value="Antiterm"/>
    <property type="match status" value="1"/>
</dbReference>